<name>A0ACC2KSE9_PERAE</name>
<keyword evidence="2" id="KW-1185">Reference proteome</keyword>
<protein>
    <submittedName>
        <fullName evidence="1">Uncharacterized protein</fullName>
    </submittedName>
</protein>
<sequence>MAQRQGSGDQARGRTQISFVSSSVTELGRSAKLTFSFLESGDGARTGSFDIDWGCLAFFLDKFFKLLLSDFIS</sequence>
<gene>
    <name evidence="1" type="ORF">MRB53_032438</name>
</gene>
<evidence type="ECO:0000313" key="1">
    <source>
        <dbReference type="EMBL" id="KAJ8623908.1"/>
    </source>
</evidence>
<organism evidence="1 2">
    <name type="scientific">Persea americana</name>
    <name type="common">Avocado</name>
    <dbReference type="NCBI Taxonomy" id="3435"/>
    <lineage>
        <taxon>Eukaryota</taxon>
        <taxon>Viridiplantae</taxon>
        <taxon>Streptophyta</taxon>
        <taxon>Embryophyta</taxon>
        <taxon>Tracheophyta</taxon>
        <taxon>Spermatophyta</taxon>
        <taxon>Magnoliopsida</taxon>
        <taxon>Magnoliidae</taxon>
        <taxon>Laurales</taxon>
        <taxon>Lauraceae</taxon>
        <taxon>Persea</taxon>
    </lineage>
</organism>
<comment type="caution">
    <text evidence="1">The sequence shown here is derived from an EMBL/GenBank/DDBJ whole genome shotgun (WGS) entry which is preliminary data.</text>
</comment>
<evidence type="ECO:0000313" key="2">
    <source>
        <dbReference type="Proteomes" id="UP001234297"/>
    </source>
</evidence>
<reference evidence="1 2" key="1">
    <citation type="journal article" date="2022" name="Hortic Res">
        <title>A haplotype resolved chromosomal level avocado genome allows analysis of novel avocado genes.</title>
        <authorList>
            <person name="Nath O."/>
            <person name="Fletcher S.J."/>
            <person name="Hayward A."/>
            <person name="Shaw L.M."/>
            <person name="Masouleh A.K."/>
            <person name="Furtado A."/>
            <person name="Henry R.J."/>
            <person name="Mitter N."/>
        </authorList>
    </citation>
    <scope>NUCLEOTIDE SEQUENCE [LARGE SCALE GENOMIC DNA]</scope>
    <source>
        <strain evidence="2">cv. Hass</strain>
    </source>
</reference>
<proteinExistence type="predicted"/>
<dbReference type="Proteomes" id="UP001234297">
    <property type="component" value="Chromosome 11"/>
</dbReference>
<accession>A0ACC2KSE9</accession>
<dbReference type="EMBL" id="CM056819">
    <property type="protein sequence ID" value="KAJ8623908.1"/>
    <property type="molecule type" value="Genomic_DNA"/>
</dbReference>